<keyword evidence="1" id="KW-0472">Membrane</keyword>
<evidence type="ECO:0000313" key="2">
    <source>
        <dbReference type="EMBL" id="TDN46385.1"/>
    </source>
</evidence>
<protein>
    <submittedName>
        <fullName evidence="2">PH (Pleckstrin Homology) domain-containing protein</fullName>
    </submittedName>
</protein>
<dbReference type="EMBL" id="SNVW01000001">
    <property type="protein sequence ID" value="TDN46385.1"/>
    <property type="molecule type" value="Genomic_DNA"/>
</dbReference>
<feature type="transmembrane region" description="Helical" evidence="1">
    <location>
        <begin position="39"/>
        <end position="57"/>
    </location>
</feature>
<accession>A0A4R6DN43</accession>
<feature type="transmembrane region" description="Helical" evidence="1">
    <location>
        <begin position="12"/>
        <end position="33"/>
    </location>
</feature>
<proteinExistence type="predicted"/>
<name>A0A4R6DN43_9MICO</name>
<dbReference type="AlphaFoldDB" id="A0A4R6DN43"/>
<reference evidence="2 3" key="1">
    <citation type="submission" date="2019-03" db="EMBL/GenBank/DDBJ databases">
        <title>Genomic analyses of the natural microbiome of Caenorhabditis elegans.</title>
        <authorList>
            <person name="Samuel B."/>
        </authorList>
    </citation>
    <scope>NUCLEOTIDE SEQUENCE [LARGE SCALE GENOMIC DNA]</scope>
    <source>
        <strain evidence="2 3">JUb65</strain>
    </source>
</reference>
<keyword evidence="1" id="KW-1133">Transmembrane helix</keyword>
<feature type="transmembrane region" description="Helical" evidence="1">
    <location>
        <begin position="167"/>
        <end position="184"/>
    </location>
</feature>
<gene>
    <name evidence="2" type="ORF">EDF64_101248</name>
</gene>
<sequence>MGVQTTTILAPGMRTLAVVLWVVAVVLVPLALVGDGIRWLAPVPSVFIALVAWAVLWRPRFELTPEHLRIVDVRRTSTYAWRRVTEVRTKYGIEIVSSEGVRRTWLATRRSARLSAVVEGQPGGATHLDVDAAAERIRAFVPAPPAQNGPPPATVTAAPITHRAHGWTILAMIVLGVAASMAAAQL</sequence>
<organism evidence="2 3">
    <name type="scientific">Curtobacterium flaccumfaciens</name>
    <dbReference type="NCBI Taxonomy" id="2035"/>
    <lineage>
        <taxon>Bacteria</taxon>
        <taxon>Bacillati</taxon>
        <taxon>Actinomycetota</taxon>
        <taxon>Actinomycetes</taxon>
        <taxon>Micrococcales</taxon>
        <taxon>Microbacteriaceae</taxon>
        <taxon>Curtobacterium</taxon>
    </lineage>
</organism>
<dbReference type="Proteomes" id="UP000295764">
    <property type="component" value="Unassembled WGS sequence"/>
</dbReference>
<evidence type="ECO:0000256" key="1">
    <source>
        <dbReference type="SAM" id="Phobius"/>
    </source>
</evidence>
<comment type="caution">
    <text evidence="2">The sequence shown here is derived from an EMBL/GenBank/DDBJ whole genome shotgun (WGS) entry which is preliminary data.</text>
</comment>
<evidence type="ECO:0000313" key="3">
    <source>
        <dbReference type="Proteomes" id="UP000295764"/>
    </source>
</evidence>
<keyword evidence="1" id="KW-0812">Transmembrane</keyword>